<accession>A0AA96GJG9</accession>
<evidence type="ECO:0000313" key="2">
    <source>
        <dbReference type="Proteomes" id="UP001302494"/>
    </source>
</evidence>
<gene>
    <name evidence="1" type="ORF">PQG83_20460</name>
</gene>
<sequence>MLCLFLTPLLTGFEFLGFASNSWHQKMTVEVRVNGEVYSAASVVAMSVFRHPDIPLVHGNLDLDMAGEAVVVELPDNRQLFALLTYNAYLAVKAFSDVMSRKDRQSSDQWAIVTAQKGKGRELAPKDYPLLVTFTDITDPTTVKQVDPDNLAATFGPGVSLKRITLEITDEPVTEGKIESVLGWWCALREKRARLNGSTSIAISDNELSNNLGSGAFKIGKCQ</sequence>
<reference evidence="1 2" key="1">
    <citation type="submission" date="2023-01" db="EMBL/GenBank/DDBJ databases">
        <title>Cultivation and genomic characterization of new, ubiquitous marine nitrite-oxidizing bacteria from the Nitrospirales.</title>
        <authorList>
            <person name="Mueller A.J."/>
            <person name="Daebeler A."/>
            <person name="Herbold C.W."/>
            <person name="Kirkegaard R.H."/>
            <person name="Daims H."/>
        </authorList>
    </citation>
    <scope>NUCLEOTIDE SEQUENCE [LARGE SCALE GENOMIC DNA]</scope>
    <source>
        <strain evidence="1 2">DK</strain>
    </source>
</reference>
<dbReference type="Proteomes" id="UP001302494">
    <property type="component" value="Chromosome"/>
</dbReference>
<organism evidence="1 2">
    <name type="scientific">Candidatus Nitrospira neomarina</name>
    <dbReference type="NCBI Taxonomy" id="3020899"/>
    <lineage>
        <taxon>Bacteria</taxon>
        <taxon>Pseudomonadati</taxon>
        <taxon>Nitrospirota</taxon>
        <taxon>Nitrospiria</taxon>
        <taxon>Nitrospirales</taxon>
        <taxon>Nitrospiraceae</taxon>
        <taxon>Nitrospira</taxon>
    </lineage>
</organism>
<dbReference type="AlphaFoldDB" id="A0AA96GJG9"/>
<name>A0AA96GJG9_9BACT</name>
<dbReference type="EMBL" id="CP116968">
    <property type="protein sequence ID" value="WNM62087.1"/>
    <property type="molecule type" value="Genomic_DNA"/>
</dbReference>
<keyword evidence="2" id="KW-1185">Reference proteome</keyword>
<dbReference type="RefSeq" id="WP_312745069.1">
    <property type="nucleotide sequence ID" value="NZ_CP116968.1"/>
</dbReference>
<evidence type="ECO:0000313" key="1">
    <source>
        <dbReference type="EMBL" id="WNM62087.1"/>
    </source>
</evidence>
<proteinExistence type="predicted"/>
<dbReference type="KEGG" id="nneo:PQG83_20460"/>
<protein>
    <submittedName>
        <fullName evidence="1">Uncharacterized protein</fullName>
    </submittedName>
</protein>